<proteinExistence type="inferred from homology"/>
<evidence type="ECO:0000256" key="15">
    <source>
        <dbReference type="HAMAP-Rule" id="MF_01398"/>
    </source>
</evidence>
<dbReference type="STRING" id="1391653.AKJ08_3311"/>
<comment type="subcellular location">
    <subcellularLocation>
        <location evidence="15">Cell membrane</location>
        <topology evidence="15">Single-pass membrane protein</topology>
    </subcellularLocation>
    <subcellularLocation>
        <location evidence="14">Endomembrane system</location>
        <topology evidence="14">Single-pass membrane protein</topology>
    </subcellularLocation>
</comment>
<organism evidence="18 19">
    <name type="scientific">Vulgatibacter incomptus</name>
    <dbReference type="NCBI Taxonomy" id="1391653"/>
    <lineage>
        <taxon>Bacteria</taxon>
        <taxon>Pseudomonadati</taxon>
        <taxon>Myxococcota</taxon>
        <taxon>Myxococcia</taxon>
        <taxon>Myxococcales</taxon>
        <taxon>Cystobacterineae</taxon>
        <taxon>Vulgatibacteraceae</taxon>
        <taxon>Vulgatibacter</taxon>
    </lineage>
</organism>
<dbReference type="GO" id="GO:0005886">
    <property type="term" value="C:plasma membrane"/>
    <property type="evidence" value="ECO:0007669"/>
    <property type="project" value="UniProtKB-SubCell"/>
</dbReference>
<reference evidence="18 19" key="1">
    <citation type="submission" date="2015-08" db="EMBL/GenBank/DDBJ databases">
        <authorList>
            <person name="Babu N.S."/>
            <person name="Beckwith C.J."/>
            <person name="Beseler K.G."/>
            <person name="Brison A."/>
            <person name="Carone J.V."/>
            <person name="Caskin T.P."/>
            <person name="Diamond M."/>
            <person name="Durham M.E."/>
            <person name="Foxe J.M."/>
            <person name="Go M."/>
            <person name="Henderson B.A."/>
            <person name="Jones I.B."/>
            <person name="McGettigan J.A."/>
            <person name="Micheletti S.J."/>
            <person name="Nasrallah M.E."/>
            <person name="Ortiz D."/>
            <person name="Piller C.R."/>
            <person name="Privatt S.R."/>
            <person name="Schneider S.L."/>
            <person name="Sharp S."/>
            <person name="Smith T.C."/>
            <person name="Stanton J.D."/>
            <person name="Ullery H.E."/>
            <person name="Wilson R.J."/>
            <person name="Serrano M.G."/>
            <person name="Buck G."/>
            <person name="Lee V."/>
            <person name="Wang Y."/>
            <person name="Carvalho R."/>
            <person name="Voegtly L."/>
            <person name="Shi R."/>
            <person name="Duckworth R."/>
            <person name="Johnson A."/>
            <person name="Loviza R."/>
            <person name="Walstead R."/>
            <person name="Shah Z."/>
            <person name="Kiflezghi M."/>
            <person name="Wade K."/>
            <person name="Ball S.L."/>
            <person name="Bradley K.W."/>
            <person name="Asai D.J."/>
            <person name="Bowman C.A."/>
            <person name="Russell D.A."/>
            <person name="Pope W.H."/>
            <person name="Jacobs-Sera D."/>
            <person name="Hendrix R.W."/>
            <person name="Hatfull G.F."/>
        </authorList>
    </citation>
    <scope>NUCLEOTIDE SEQUENCE [LARGE SCALE GENOMIC DNA]</scope>
    <source>
        <strain evidence="18 19">DSM 27710</strain>
    </source>
</reference>
<dbReference type="EMBL" id="CP012332">
    <property type="protein sequence ID" value="AKU92924.1"/>
    <property type="molecule type" value="Genomic_DNA"/>
</dbReference>
<dbReference type="Pfam" id="PF00430">
    <property type="entry name" value="ATP-synt_B"/>
    <property type="match status" value="1"/>
</dbReference>
<dbReference type="InterPro" id="IPR002146">
    <property type="entry name" value="ATP_synth_b/b'su_bac/chlpt"/>
</dbReference>
<evidence type="ECO:0000256" key="16">
    <source>
        <dbReference type="RuleBase" id="RU003848"/>
    </source>
</evidence>
<comment type="subunit">
    <text evidence="15">F-type ATPases have 2 components, F(1) - the catalytic core - and F(0) - the membrane proton channel. F(1) has five subunits: alpha(3), beta(3), gamma(1), delta(1), epsilon(1). F(0) has three main subunits: a(1), b(2) and c(10-14). The alpha and beta chains form an alternating ring which encloses part of the gamma chain. F(1) is attached to F(0) by a central stalk formed by the gamma and epsilon chains, while a peripheral stalk is formed by the delta and b chains.</text>
</comment>
<evidence type="ECO:0000256" key="12">
    <source>
        <dbReference type="ARBA" id="ARBA00025614"/>
    </source>
</evidence>
<comment type="subunit">
    <text evidence="13">F-type ATPases have 2 components, F(1) - the catalytic core - and F(0) - the membrane proton channel. F(1) has five subunits: alpha(3), beta(3), gamma(1), delta(1), epsilon(1). F(0) has four main subunits: a(1), b(2) and c(10-14). The alpha and beta chains form an alternating ring which encloses part of the gamma chain. F(1) is attached to F(0) by a central stalk formed by the gamma and epsilon chains, while a peripheral stalk is formed by the delta and b chains.</text>
</comment>
<dbReference type="PANTHER" id="PTHR33445">
    <property type="entry name" value="ATP SYNTHASE SUBUNIT B', CHLOROPLASTIC"/>
    <property type="match status" value="1"/>
</dbReference>
<gene>
    <name evidence="15" type="primary">atpF</name>
    <name evidence="18" type="ORF">AKJ08_3311</name>
</gene>
<accession>A0A0K1PII3</accession>
<dbReference type="GO" id="GO:0046961">
    <property type="term" value="F:proton-transporting ATPase activity, rotational mechanism"/>
    <property type="evidence" value="ECO:0007669"/>
    <property type="project" value="TreeGrafter"/>
</dbReference>
<evidence type="ECO:0000256" key="9">
    <source>
        <dbReference type="ARBA" id="ARBA00023136"/>
    </source>
</evidence>
<keyword evidence="2 15" id="KW-0813">Transport</keyword>
<dbReference type="NCBIfam" id="TIGR01144">
    <property type="entry name" value="ATP_synt_b"/>
    <property type="match status" value="1"/>
</dbReference>
<protein>
    <recommendedName>
        <fullName evidence="15">ATP synthase subunit b</fullName>
    </recommendedName>
    <alternativeName>
        <fullName evidence="15">ATP synthase F(0) sector subunit b</fullName>
    </alternativeName>
    <alternativeName>
        <fullName evidence="15">ATPase subunit I</fullName>
    </alternativeName>
    <alternativeName>
        <fullName evidence="15">F-type ATPase subunit b</fullName>
        <shortName evidence="15">F-ATPase subunit b</shortName>
    </alternativeName>
</protein>
<evidence type="ECO:0000256" key="3">
    <source>
        <dbReference type="ARBA" id="ARBA00022475"/>
    </source>
</evidence>
<comment type="function">
    <text evidence="12">Component of the F(0) channel, it forms part of the peripheral stalk, linking F(1) to F(0). The b'-subunit is a diverged and duplicated form of b found in plants and photosynthetic bacteria.</text>
</comment>
<evidence type="ECO:0000256" key="11">
    <source>
        <dbReference type="ARBA" id="ARBA00025198"/>
    </source>
</evidence>
<evidence type="ECO:0000256" key="13">
    <source>
        <dbReference type="ARBA" id="ARBA00026054"/>
    </source>
</evidence>
<dbReference type="CDD" id="cd06503">
    <property type="entry name" value="ATP-synt_Fo_b"/>
    <property type="match status" value="1"/>
</dbReference>
<keyword evidence="4 15" id="KW-0138">CF(0)</keyword>
<evidence type="ECO:0000256" key="5">
    <source>
        <dbReference type="ARBA" id="ARBA00022692"/>
    </source>
</evidence>
<dbReference type="GO" id="GO:0045259">
    <property type="term" value="C:proton-transporting ATP synthase complex"/>
    <property type="evidence" value="ECO:0007669"/>
    <property type="project" value="UniProtKB-KW"/>
</dbReference>
<evidence type="ECO:0000256" key="14">
    <source>
        <dbReference type="ARBA" id="ARBA00037847"/>
    </source>
</evidence>
<evidence type="ECO:0000256" key="4">
    <source>
        <dbReference type="ARBA" id="ARBA00022547"/>
    </source>
</evidence>
<dbReference type="OrthoDB" id="9795289at2"/>
<dbReference type="Proteomes" id="UP000055590">
    <property type="component" value="Chromosome"/>
</dbReference>
<comment type="similarity">
    <text evidence="1 15 16">Belongs to the ATPase B chain family.</text>
</comment>
<dbReference type="GO" id="GO:0046933">
    <property type="term" value="F:proton-transporting ATP synthase activity, rotational mechanism"/>
    <property type="evidence" value="ECO:0007669"/>
    <property type="project" value="UniProtKB-UniRule"/>
</dbReference>
<dbReference type="InterPro" id="IPR050059">
    <property type="entry name" value="ATP_synthase_B_chain"/>
</dbReference>
<evidence type="ECO:0000313" key="18">
    <source>
        <dbReference type="EMBL" id="AKU92924.1"/>
    </source>
</evidence>
<evidence type="ECO:0000256" key="8">
    <source>
        <dbReference type="ARBA" id="ARBA00023065"/>
    </source>
</evidence>
<dbReference type="RefSeq" id="WP_050727016.1">
    <property type="nucleotide sequence ID" value="NZ_CP012332.1"/>
</dbReference>
<evidence type="ECO:0000256" key="1">
    <source>
        <dbReference type="ARBA" id="ARBA00005513"/>
    </source>
</evidence>
<name>A0A0K1PII3_9BACT</name>
<evidence type="ECO:0000313" key="19">
    <source>
        <dbReference type="Proteomes" id="UP000055590"/>
    </source>
</evidence>
<feature type="transmembrane region" description="Helical" evidence="15">
    <location>
        <begin position="24"/>
        <end position="43"/>
    </location>
</feature>
<dbReference type="InterPro" id="IPR005864">
    <property type="entry name" value="ATP_synth_F0_bsu_bac"/>
</dbReference>
<dbReference type="PANTHER" id="PTHR33445:SF1">
    <property type="entry name" value="ATP SYNTHASE SUBUNIT B"/>
    <property type="match status" value="1"/>
</dbReference>
<dbReference type="AlphaFoldDB" id="A0A0K1PII3"/>
<keyword evidence="17" id="KW-0175">Coiled coil</keyword>
<evidence type="ECO:0000256" key="7">
    <source>
        <dbReference type="ARBA" id="ARBA00022989"/>
    </source>
</evidence>
<keyword evidence="9 15" id="KW-0472">Membrane</keyword>
<dbReference type="KEGG" id="vin:AKJ08_3311"/>
<keyword evidence="3 15" id="KW-1003">Cell membrane</keyword>
<keyword evidence="8 15" id="KW-0406">Ion transport</keyword>
<evidence type="ECO:0000256" key="6">
    <source>
        <dbReference type="ARBA" id="ARBA00022781"/>
    </source>
</evidence>
<comment type="function">
    <text evidence="11 15">F(1)F(0) ATP synthase produces ATP from ADP in the presence of a proton or sodium gradient. F-type ATPases consist of two structural domains, F(1) containing the extramembraneous catalytic core and F(0) containing the membrane proton channel, linked together by a central stalk and a peripheral stalk. During catalysis, ATP synthesis in the catalytic domain of F(1) is coupled via a rotary mechanism of the central stalk subunits to proton translocation.</text>
</comment>
<keyword evidence="6 15" id="KW-0375">Hydrogen ion transport</keyword>
<feature type="coiled-coil region" evidence="17">
    <location>
        <begin position="61"/>
        <end position="132"/>
    </location>
</feature>
<keyword evidence="19" id="KW-1185">Reference proteome</keyword>
<keyword evidence="7 15" id="KW-1133">Transmembrane helix</keyword>
<keyword evidence="10 15" id="KW-0066">ATP synthesis</keyword>
<keyword evidence="5 15" id="KW-0812">Transmembrane</keyword>
<evidence type="ECO:0000256" key="10">
    <source>
        <dbReference type="ARBA" id="ARBA00023310"/>
    </source>
</evidence>
<sequence>MSSSLLMLAAAEKASILTVHPGLTFWTIVTFVVSAVVLRFTAWKPIVSMLQEREKTIHEAIEGAKRERLEAERLLAEQKTAITDARREAAELVRKNQAEVEVARQNALAQAKKDADALLEQARRAIAEERSKAVSELRFAAVDLAIAAAGKLLEVNLDEQKQRKLAEEFLQKIPTQPRA</sequence>
<evidence type="ECO:0000256" key="2">
    <source>
        <dbReference type="ARBA" id="ARBA00022448"/>
    </source>
</evidence>
<dbReference type="GO" id="GO:0012505">
    <property type="term" value="C:endomembrane system"/>
    <property type="evidence" value="ECO:0007669"/>
    <property type="project" value="UniProtKB-SubCell"/>
</dbReference>
<dbReference type="HAMAP" id="MF_01398">
    <property type="entry name" value="ATP_synth_b_bprime"/>
    <property type="match status" value="1"/>
</dbReference>
<evidence type="ECO:0000256" key="17">
    <source>
        <dbReference type="SAM" id="Coils"/>
    </source>
</evidence>